<reference evidence="1" key="1">
    <citation type="submission" date="2014-01" db="EMBL/GenBank/DDBJ databases">
        <title>The Genome Sequence of Fusobacterium nucleatum 13_3C.</title>
        <authorList>
            <consortium name="The Broad Institute Genomics Platform"/>
            <person name="Earl A."/>
            <person name="Allen-Vercoe E."/>
            <person name="Daigneault M."/>
            <person name="Young S.K."/>
            <person name="Zeng Q."/>
            <person name="Gargeya S."/>
            <person name="Fitzgerald M."/>
            <person name="Abouelleil A."/>
            <person name="Alvarado L."/>
            <person name="Chapman S.B."/>
            <person name="Gainer-Dewar J."/>
            <person name="Goldberg J."/>
            <person name="Griggs A."/>
            <person name="Gujja S."/>
            <person name="Hansen M."/>
            <person name="Howarth C."/>
            <person name="Imamovic A."/>
            <person name="Ireland A."/>
            <person name="Larimer J."/>
            <person name="McCowan C."/>
            <person name="Murphy C."/>
            <person name="Pearson M."/>
            <person name="Poon T.W."/>
            <person name="Priest M."/>
            <person name="Roberts A."/>
            <person name="Saif S."/>
            <person name="Shea T."/>
            <person name="Sykes S."/>
            <person name="Wortman J."/>
            <person name="Nusbaum C."/>
            <person name="Birren B."/>
        </authorList>
    </citation>
    <scope>NUCLEOTIDE SEQUENCE [LARGE SCALE GENOMIC DNA]</scope>
    <source>
        <strain evidence="1">13_3C</strain>
    </source>
</reference>
<proteinExistence type="predicted"/>
<sequence>MSDERILASYKELSKIEDCFRITKTDLESRPVYVRKETRIQGHFLTCFLALMHLRLLQNRINWQLSPEKLILAMNSAKATKIKDGYYRLQENEEMKELNRLLGIEWKKGIVKLEELNYYGKDSYTTRRIDKKEV</sequence>
<dbReference type="SUPFAM" id="SSF53098">
    <property type="entry name" value="Ribonuclease H-like"/>
    <property type="match status" value="1"/>
</dbReference>
<dbReference type="EMBL" id="JAOZ01000005">
    <property type="protein sequence ID" value="ETZ29226.1"/>
    <property type="molecule type" value="Genomic_DNA"/>
</dbReference>
<accession>X7S6K2</accession>
<name>X7S6K2_FUSNU</name>
<gene>
    <name evidence="1" type="ORF">HMPREF2085_00572</name>
</gene>
<dbReference type="InterPro" id="IPR012337">
    <property type="entry name" value="RNaseH-like_sf"/>
</dbReference>
<evidence type="ECO:0000313" key="1">
    <source>
        <dbReference type="EMBL" id="ETZ29226.1"/>
    </source>
</evidence>
<dbReference type="PATRIC" id="fig|1357398.3.peg.556"/>
<dbReference type="HOGENOM" id="CLU_1893156_0_0_0"/>
<organism evidence="1">
    <name type="scientific">Fusobacterium nucleatum 13_3C</name>
    <dbReference type="NCBI Taxonomy" id="1357398"/>
    <lineage>
        <taxon>Bacteria</taxon>
        <taxon>Fusobacteriati</taxon>
        <taxon>Fusobacteriota</taxon>
        <taxon>Fusobacteriia</taxon>
        <taxon>Fusobacteriales</taxon>
        <taxon>Fusobacteriaceae</taxon>
        <taxon>Fusobacterium</taxon>
    </lineage>
</organism>
<protein>
    <recommendedName>
        <fullName evidence="2">Transposase IS4-like domain-containing protein</fullName>
    </recommendedName>
</protein>
<evidence type="ECO:0008006" key="2">
    <source>
        <dbReference type="Google" id="ProtNLM"/>
    </source>
</evidence>
<comment type="caution">
    <text evidence="1">The sequence shown here is derived from an EMBL/GenBank/DDBJ whole genome shotgun (WGS) entry which is preliminary data.</text>
</comment>
<dbReference type="AlphaFoldDB" id="X7S6K2"/>